<sequence>MTLRVDAHHHLWDTAARPLAWMDGPWAEPLRGRFDAADLAAAARPHGIGATVAVQAATEVAETRELLAVCAAGPLVRAVVGWVDLTAPDVADTLAELREGPHGQYLAGIRHPVQDEPDPEWLLRPEVRRGIAAVGAAGLAYDLLVKPPQLPAAVRTVREHPGVAFVLDHLAKPEIAAGPDRPGTAAWAAAIGELAAAPNVAAKLSGLVTEADWRNWTPAQLLPYARRAVDAFGPDRLMFGSDWPVCTLAARYDQVVETAGTLLAELSPDERAAVLGATAAHWYRLD</sequence>
<feature type="domain" description="Amidohydrolase-related" evidence="2">
    <location>
        <begin position="5"/>
        <end position="285"/>
    </location>
</feature>
<evidence type="ECO:0000259" key="2">
    <source>
        <dbReference type="Pfam" id="PF04909"/>
    </source>
</evidence>
<dbReference type="InterPro" id="IPR032466">
    <property type="entry name" value="Metal_Hydrolase"/>
</dbReference>
<dbReference type="RefSeq" id="WP_106251060.1">
    <property type="nucleotide sequence ID" value="NZ_PVZC01000008.1"/>
</dbReference>
<comment type="caution">
    <text evidence="3">The sequence shown here is derived from an EMBL/GenBank/DDBJ whole genome shotgun (WGS) entry which is preliminary data.</text>
</comment>
<name>A0A2T0PXU1_9ACTN</name>
<organism evidence="3 4">
    <name type="scientific">Allonocardiopsis opalescens</name>
    <dbReference type="NCBI Taxonomy" id="1144618"/>
    <lineage>
        <taxon>Bacteria</taxon>
        <taxon>Bacillati</taxon>
        <taxon>Actinomycetota</taxon>
        <taxon>Actinomycetes</taxon>
        <taxon>Streptosporangiales</taxon>
        <taxon>Allonocardiopsis</taxon>
    </lineage>
</organism>
<reference evidence="3 4" key="1">
    <citation type="submission" date="2018-03" db="EMBL/GenBank/DDBJ databases">
        <title>Genomic Encyclopedia of Archaeal and Bacterial Type Strains, Phase II (KMG-II): from individual species to whole genera.</title>
        <authorList>
            <person name="Goeker M."/>
        </authorList>
    </citation>
    <scope>NUCLEOTIDE SEQUENCE [LARGE SCALE GENOMIC DNA]</scope>
    <source>
        <strain evidence="3 4">DSM 45601</strain>
    </source>
</reference>
<dbReference type="AlphaFoldDB" id="A0A2T0PXU1"/>
<proteinExistence type="inferred from homology"/>
<dbReference type="InterPro" id="IPR052350">
    <property type="entry name" value="Metallo-dep_Lactonases"/>
</dbReference>
<evidence type="ECO:0000313" key="4">
    <source>
        <dbReference type="Proteomes" id="UP000237846"/>
    </source>
</evidence>
<dbReference type="PANTHER" id="PTHR43569">
    <property type="entry name" value="AMIDOHYDROLASE"/>
    <property type="match status" value="1"/>
</dbReference>
<evidence type="ECO:0000256" key="1">
    <source>
        <dbReference type="ARBA" id="ARBA00038310"/>
    </source>
</evidence>
<dbReference type="InterPro" id="IPR006680">
    <property type="entry name" value="Amidohydro-rel"/>
</dbReference>
<dbReference type="EMBL" id="PVZC01000008">
    <property type="protein sequence ID" value="PRX96268.1"/>
    <property type="molecule type" value="Genomic_DNA"/>
</dbReference>
<gene>
    <name evidence="3" type="ORF">CLV72_108275</name>
</gene>
<dbReference type="Gene3D" id="3.20.20.140">
    <property type="entry name" value="Metal-dependent hydrolases"/>
    <property type="match status" value="1"/>
</dbReference>
<dbReference type="GO" id="GO:0016787">
    <property type="term" value="F:hydrolase activity"/>
    <property type="evidence" value="ECO:0007669"/>
    <property type="project" value="InterPro"/>
</dbReference>
<dbReference type="PANTHER" id="PTHR43569:SF2">
    <property type="entry name" value="AMIDOHYDROLASE-RELATED DOMAIN-CONTAINING PROTEIN"/>
    <property type="match status" value="1"/>
</dbReference>
<evidence type="ECO:0000313" key="3">
    <source>
        <dbReference type="EMBL" id="PRX96268.1"/>
    </source>
</evidence>
<dbReference type="Proteomes" id="UP000237846">
    <property type="component" value="Unassembled WGS sequence"/>
</dbReference>
<accession>A0A2T0PXU1</accession>
<dbReference type="OrthoDB" id="5450317at2"/>
<dbReference type="SUPFAM" id="SSF51556">
    <property type="entry name" value="Metallo-dependent hydrolases"/>
    <property type="match status" value="1"/>
</dbReference>
<comment type="similarity">
    <text evidence="1">Belongs to the metallo-dependent hydrolases superfamily.</text>
</comment>
<keyword evidence="4" id="KW-1185">Reference proteome</keyword>
<dbReference type="Pfam" id="PF04909">
    <property type="entry name" value="Amidohydro_2"/>
    <property type="match status" value="1"/>
</dbReference>
<protein>
    <submittedName>
        <fullName evidence="3">L-fuconolactonase</fullName>
    </submittedName>
</protein>